<dbReference type="AlphaFoldDB" id="A0AAD6XC11"/>
<evidence type="ECO:0000256" key="2">
    <source>
        <dbReference type="SAM" id="SignalP"/>
    </source>
</evidence>
<keyword evidence="4" id="KW-1185">Reference proteome</keyword>
<dbReference type="Proteomes" id="UP001218188">
    <property type="component" value="Unassembled WGS sequence"/>
</dbReference>
<keyword evidence="2" id="KW-0732">Signal</keyword>
<evidence type="ECO:0000313" key="4">
    <source>
        <dbReference type="Proteomes" id="UP001218188"/>
    </source>
</evidence>
<feature type="chain" id="PRO_5042252659" evidence="2">
    <location>
        <begin position="48"/>
        <end position="222"/>
    </location>
</feature>
<proteinExistence type="predicted"/>
<gene>
    <name evidence="3" type="ORF">C8F04DRAFT_1074953</name>
</gene>
<feature type="region of interest" description="Disordered" evidence="1">
    <location>
        <begin position="128"/>
        <end position="153"/>
    </location>
</feature>
<dbReference type="EMBL" id="JARJCM010000011">
    <property type="protein sequence ID" value="KAJ7042830.1"/>
    <property type="molecule type" value="Genomic_DNA"/>
</dbReference>
<comment type="caution">
    <text evidence="3">The sequence shown here is derived from an EMBL/GenBank/DDBJ whole genome shotgun (WGS) entry which is preliminary data.</text>
</comment>
<feature type="signal peptide" evidence="2">
    <location>
        <begin position="1"/>
        <end position="47"/>
    </location>
</feature>
<evidence type="ECO:0000256" key="1">
    <source>
        <dbReference type="SAM" id="MobiDB-lite"/>
    </source>
</evidence>
<protein>
    <submittedName>
        <fullName evidence="3">Uncharacterized protein</fullName>
    </submittedName>
</protein>
<feature type="compositionally biased region" description="Basic and acidic residues" evidence="1">
    <location>
        <begin position="197"/>
        <end position="210"/>
    </location>
</feature>
<sequence length="222" mass="24331">MQLRRFWALGLAPVLTKGILSGPDPAPAARFAAAVLILACWRAVVSARPPVTSACGAYVWYSGVFEDGPAWGAVELADALDKTAAFPRENWNVGALIAQHGQGAAGEYVPVECYQMLAAARVHVASARGPRRNHYRSKNQPETTSGDHIRGDYTSAELNSLAREVMEEAEQTVRNHTSRINWDDYLGLAFDEWKKEADKQWASPKTEKRGPSGNKGRGKKRV</sequence>
<reference evidence="3" key="1">
    <citation type="submission" date="2023-03" db="EMBL/GenBank/DDBJ databases">
        <title>Massive genome expansion in bonnet fungi (Mycena s.s.) driven by repeated elements and novel gene families across ecological guilds.</title>
        <authorList>
            <consortium name="Lawrence Berkeley National Laboratory"/>
            <person name="Harder C.B."/>
            <person name="Miyauchi S."/>
            <person name="Viragh M."/>
            <person name="Kuo A."/>
            <person name="Thoen E."/>
            <person name="Andreopoulos B."/>
            <person name="Lu D."/>
            <person name="Skrede I."/>
            <person name="Drula E."/>
            <person name="Henrissat B."/>
            <person name="Morin E."/>
            <person name="Kohler A."/>
            <person name="Barry K."/>
            <person name="LaButti K."/>
            <person name="Morin E."/>
            <person name="Salamov A."/>
            <person name="Lipzen A."/>
            <person name="Mereny Z."/>
            <person name="Hegedus B."/>
            <person name="Baldrian P."/>
            <person name="Stursova M."/>
            <person name="Weitz H."/>
            <person name="Taylor A."/>
            <person name="Grigoriev I.V."/>
            <person name="Nagy L.G."/>
            <person name="Martin F."/>
            <person name="Kauserud H."/>
        </authorList>
    </citation>
    <scope>NUCLEOTIDE SEQUENCE</scope>
    <source>
        <strain evidence="3">CBHHK200</strain>
    </source>
</reference>
<accession>A0AAD6XC11</accession>
<evidence type="ECO:0000313" key="3">
    <source>
        <dbReference type="EMBL" id="KAJ7042830.1"/>
    </source>
</evidence>
<name>A0AAD6XC11_9AGAR</name>
<feature type="region of interest" description="Disordered" evidence="1">
    <location>
        <begin position="197"/>
        <end position="222"/>
    </location>
</feature>
<organism evidence="3 4">
    <name type="scientific">Mycena alexandri</name>
    <dbReference type="NCBI Taxonomy" id="1745969"/>
    <lineage>
        <taxon>Eukaryota</taxon>
        <taxon>Fungi</taxon>
        <taxon>Dikarya</taxon>
        <taxon>Basidiomycota</taxon>
        <taxon>Agaricomycotina</taxon>
        <taxon>Agaricomycetes</taxon>
        <taxon>Agaricomycetidae</taxon>
        <taxon>Agaricales</taxon>
        <taxon>Marasmiineae</taxon>
        <taxon>Mycenaceae</taxon>
        <taxon>Mycena</taxon>
    </lineage>
</organism>